<accession>A0ABR7E7B4</accession>
<dbReference type="InterPro" id="IPR038666">
    <property type="entry name" value="SSP1_head-tail_sf"/>
</dbReference>
<comment type="caution">
    <text evidence="1">The sequence shown here is derived from an EMBL/GenBank/DDBJ whole genome shotgun (WGS) entry which is preliminary data.</text>
</comment>
<keyword evidence="2" id="KW-1185">Reference proteome</keyword>
<sequence>MRAGLLTEPVTFKRATTAKNDYGQEVTYWENYIITRGNVKYNTGNRTIENQEIINTYTVTFIVRSYHKIDESMRVLYNKKLYRILSINEDRLKQSTTIIGELVNE</sequence>
<evidence type="ECO:0000313" key="1">
    <source>
        <dbReference type="EMBL" id="MBC5645019.1"/>
    </source>
</evidence>
<dbReference type="Gene3D" id="2.40.10.270">
    <property type="entry name" value="Bacteriophage SPP1 head-tail adaptor protein"/>
    <property type="match status" value="1"/>
</dbReference>
<dbReference type="EMBL" id="JACOOI010000025">
    <property type="protein sequence ID" value="MBC5645019.1"/>
    <property type="molecule type" value="Genomic_DNA"/>
</dbReference>
<dbReference type="Proteomes" id="UP000644010">
    <property type="component" value="Unassembled WGS sequence"/>
</dbReference>
<name>A0ABR7E7B4_9BACT</name>
<reference evidence="1 2" key="1">
    <citation type="submission" date="2020-08" db="EMBL/GenBank/DDBJ databases">
        <title>Genome public.</title>
        <authorList>
            <person name="Liu C."/>
            <person name="Sun Q."/>
        </authorList>
    </citation>
    <scope>NUCLEOTIDE SEQUENCE [LARGE SCALE GENOMIC DNA]</scope>
    <source>
        <strain evidence="1 2">BX2</strain>
    </source>
</reference>
<organism evidence="1 2">
    <name type="scientific">Parabacteroides segnis</name>
    <dbReference type="NCBI Taxonomy" id="2763058"/>
    <lineage>
        <taxon>Bacteria</taxon>
        <taxon>Pseudomonadati</taxon>
        <taxon>Bacteroidota</taxon>
        <taxon>Bacteroidia</taxon>
        <taxon>Bacteroidales</taxon>
        <taxon>Tannerellaceae</taxon>
        <taxon>Parabacteroides</taxon>
    </lineage>
</organism>
<dbReference type="NCBIfam" id="TIGR01563">
    <property type="entry name" value="gp16_SPP1"/>
    <property type="match status" value="1"/>
</dbReference>
<dbReference type="InterPro" id="IPR008767">
    <property type="entry name" value="Phage_SPP1_head-tail_adaptor"/>
</dbReference>
<dbReference type="RefSeq" id="WP_186960781.1">
    <property type="nucleotide sequence ID" value="NZ_JACOOI010000025.1"/>
</dbReference>
<evidence type="ECO:0000313" key="2">
    <source>
        <dbReference type="Proteomes" id="UP000644010"/>
    </source>
</evidence>
<protein>
    <submittedName>
        <fullName evidence="1">Phage head closure protein</fullName>
    </submittedName>
</protein>
<proteinExistence type="predicted"/>
<dbReference type="Pfam" id="PF05521">
    <property type="entry name" value="Phage_HCP"/>
    <property type="match status" value="1"/>
</dbReference>
<gene>
    <name evidence="1" type="ORF">H8S77_19245</name>
</gene>